<evidence type="ECO:0000259" key="2">
    <source>
        <dbReference type="Pfam" id="PF00188"/>
    </source>
</evidence>
<dbReference type="InterPro" id="IPR014044">
    <property type="entry name" value="CAP_dom"/>
</dbReference>
<dbReference type="Gene3D" id="3.40.33.10">
    <property type="entry name" value="CAP"/>
    <property type="match status" value="1"/>
</dbReference>
<dbReference type="RefSeq" id="WP_264602176.1">
    <property type="nucleotide sequence ID" value="NZ_JAOQNS010000008.1"/>
</dbReference>
<evidence type="ECO:0000256" key="1">
    <source>
        <dbReference type="SAM" id="SignalP"/>
    </source>
</evidence>
<dbReference type="Proteomes" id="UP001209755">
    <property type="component" value="Unassembled WGS sequence"/>
</dbReference>
<dbReference type="Pfam" id="PF00188">
    <property type="entry name" value="CAP"/>
    <property type="match status" value="1"/>
</dbReference>
<keyword evidence="1" id="KW-0732">Signal</keyword>
<name>A0ABT3HDV0_9HYPH</name>
<keyword evidence="4" id="KW-1185">Reference proteome</keyword>
<dbReference type="CDD" id="cd05379">
    <property type="entry name" value="CAP_bacterial"/>
    <property type="match status" value="1"/>
</dbReference>
<dbReference type="InterPro" id="IPR035940">
    <property type="entry name" value="CAP_sf"/>
</dbReference>
<proteinExistence type="predicted"/>
<comment type="caution">
    <text evidence="3">The sequence shown here is derived from an EMBL/GenBank/DDBJ whole genome shotgun (WGS) entry which is preliminary data.</text>
</comment>
<feature type="domain" description="SCP" evidence="2">
    <location>
        <begin position="56"/>
        <end position="171"/>
    </location>
</feature>
<reference evidence="4" key="1">
    <citation type="submission" date="2023-07" db="EMBL/GenBank/DDBJ databases">
        <title>Genome sequencing of Purple Non-Sulfur Bacteria from various extreme environments.</title>
        <authorList>
            <person name="Mayer M."/>
        </authorList>
    </citation>
    <scope>NUCLEOTIDE SEQUENCE [LARGE SCALE GENOMIC DNA]</scope>
    <source>
        <strain evidence="4">DSM 17935</strain>
    </source>
</reference>
<feature type="chain" id="PRO_5045367579" evidence="1">
    <location>
        <begin position="28"/>
        <end position="178"/>
    </location>
</feature>
<dbReference type="PANTHER" id="PTHR31157:SF1">
    <property type="entry name" value="SCP DOMAIN-CONTAINING PROTEIN"/>
    <property type="match status" value="1"/>
</dbReference>
<gene>
    <name evidence="3" type="ORF">M2319_002903</name>
</gene>
<accession>A0ABT3HDV0</accession>
<dbReference type="EMBL" id="JAOQNS010000008">
    <property type="protein sequence ID" value="MCW2308557.1"/>
    <property type="molecule type" value="Genomic_DNA"/>
</dbReference>
<dbReference type="PANTHER" id="PTHR31157">
    <property type="entry name" value="SCP DOMAIN-CONTAINING PROTEIN"/>
    <property type="match status" value="1"/>
</dbReference>
<evidence type="ECO:0000313" key="4">
    <source>
        <dbReference type="Proteomes" id="UP001209755"/>
    </source>
</evidence>
<feature type="signal peptide" evidence="1">
    <location>
        <begin position="1"/>
        <end position="27"/>
    </location>
</feature>
<protein>
    <submittedName>
        <fullName evidence="3">Uncharacterized protein YkwD</fullName>
    </submittedName>
</protein>
<evidence type="ECO:0000313" key="3">
    <source>
        <dbReference type="EMBL" id="MCW2308557.1"/>
    </source>
</evidence>
<dbReference type="SUPFAM" id="SSF55797">
    <property type="entry name" value="PR-1-like"/>
    <property type="match status" value="1"/>
</dbReference>
<sequence length="178" mass="19453">MPERLFPALTRRRLAAAFIAAALGLGACTGPETVSPMYRELDRPGVDLGNDVVIYEVVNSYRARNGLRPLTADPVLNRLAKEQAEAMAEKADVRIALTADRKIDKRLDDAGYAHKAAAENVSAGYRTIAEAFSGWRSSKQHDAVLRHPTATRMGVATAYVPGNKYRVFWSLIVAEPAD</sequence>
<dbReference type="PROSITE" id="PS51257">
    <property type="entry name" value="PROKAR_LIPOPROTEIN"/>
    <property type="match status" value="1"/>
</dbReference>
<organism evidence="3 4">
    <name type="scientific">Rhodobium gokarnense</name>
    <dbReference type="NCBI Taxonomy" id="364296"/>
    <lineage>
        <taxon>Bacteria</taxon>
        <taxon>Pseudomonadati</taxon>
        <taxon>Pseudomonadota</taxon>
        <taxon>Alphaproteobacteria</taxon>
        <taxon>Hyphomicrobiales</taxon>
        <taxon>Rhodobiaceae</taxon>
        <taxon>Rhodobium</taxon>
    </lineage>
</organism>